<reference evidence="6 7" key="2">
    <citation type="journal article" date="2011" name="J. Bacteriol.">
        <title>Complete genome sequence of strain HTCC2503T of Parvularcula bermudensis, the type species of the order "Parvularculales" in the class Alphaproteobacteria.</title>
        <authorList>
            <person name="Oh H.M."/>
            <person name="Kang I."/>
            <person name="Vergin K.L."/>
            <person name="Kang D."/>
            <person name="Rhee K.H."/>
            <person name="Giovannoni S.J."/>
            <person name="Cho J.C."/>
        </authorList>
    </citation>
    <scope>NUCLEOTIDE SEQUENCE [LARGE SCALE GENOMIC DNA]</scope>
    <source>
        <strain evidence="7">ATCC BAA-594 / HTCC2503 / KCTC 12087</strain>
    </source>
</reference>
<proteinExistence type="inferred from homology"/>
<dbReference type="PIRSF" id="PIRSF000303">
    <property type="entry name" value="Glutathion_perox"/>
    <property type="match status" value="1"/>
</dbReference>
<feature type="active site" evidence="4">
    <location>
        <position position="38"/>
    </location>
</feature>
<dbReference type="InterPro" id="IPR036249">
    <property type="entry name" value="Thioredoxin-like_sf"/>
</dbReference>
<dbReference type="PRINTS" id="PR01011">
    <property type="entry name" value="GLUTPROXDASE"/>
</dbReference>
<evidence type="ECO:0000256" key="2">
    <source>
        <dbReference type="ARBA" id="ARBA00022559"/>
    </source>
</evidence>
<evidence type="ECO:0000256" key="5">
    <source>
        <dbReference type="RuleBase" id="RU000499"/>
    </source>
</evidence>
<protein>
    <recommendedName>
        <fullName evidence="5">Glutathione peroxidase</fullName>
    </recommendedName>
</protein>
<accession>E0TBC0</accession>
<dbReference type="SUPFAM" id="SSF52833">
    <property type="entry name" value="Thioredoxin-like"/>
    <property type="match status" value="1"/>
</dbReference>
<dbReference type="STRING" id="314260.PB2503_01222"/>
<dbReference type="HOGENOM" id="CLU_029507_1_2_5"/>
<evidence type="ECO:0000256" key="3">
    <source>
        <dbReference type="ARBA" id="ARBA00023002"/>
    </source>
</evidence>
<dbReference type="eggNOG" id="COG0386">
    <property type="taxonomic scope" value="Bacteria"/>
</dbReference>
<dbReference type="InterPro" id="IPR000889">
    <property type="entry name" value="Glutathione_peroxidase"/>
</dbReference>
<dbReference type="OrthoDB" id="9785502at2"/>
<dbReference type="KEGG" id="pbr:PB2503_01222"/>
<sequence>MTDRPFDSIPLRTIAGDPLSLADFAGKVILIVNVASKCGLTPQYAALQALYEAKKDQGLVILGVPANDFAGQEPGTDEEIQTFCATTYDVDFPLLSKAVVTGPSKHPLYAALTDAQPVKTGDADGFRAKLRSFGSEPTEDPEVLWNFEKFLIGKEGKVIGRFVPTTAPDDPALISAIDAALAA</sequence>
<name>E0TBC0_PARBH</name>
<evidence type="ECO:0000256" key="1">
    <source>
        <dbReference type="ARBA" id="ARBA00006926"/>
    </source>
</evidence>
<keyword evidence="7" id="KW-1185">Reference proteome</keyword>
<evidence type="ECO:0000256" key="4">
    <source>
        <dbReference type="PIRSR" id="PIRSR000303-1"/>
    </source>
</evidence>
<dbReference type="Gene3D" id="3.40.30.10">
    <property type="entry name" value="Glutaredoxin"/>
    <property type="match status" value="1"/>
</dbReference>
<reference evidence="7" key="1">
    <citation type="submission" date="2010-08" db="EMBL/GenBank/DDBJ databases">
        <title>Genome sequence of Parvularcula bermudensis HTCC2503.</title>
        <authorList>
            <person name="Kang D.-M."/>
            <person name="Oh H.-M."/>
            <person name="Cho J.-C."/>
        </authorList>
    </citation>
    <scope>NUCLEOTIDE SEQUENCE [LARGE SCALE GENOMIC DNA]</scope>
    <source>
        <strain evidence="7">ATCC BAA-594 / HTCC2503 / KCTC 12087</strain>
    </source>
</reference>
<dbReference type="Pfam" id="PF00255">
    <property type="entry name" value="GSHPx"/>
    <property type="match status" value="1"/>
</dbReference>
<gene>
    <name evidence="6" type="ordered locus">PB2503_01222</name>
</gene>
<dbReference type="PANTHER" id="PTHR11592:SF78">
    <property type="entry name" value="GLUTATHIONE PEROXIDASE"/>
    <property type="match status" value="1"/>
</dbReference>
<evidence type="ECO:0000313" key="7">
    <source>
        <dbReference type="Proteomes" id="UP000001302"/>
    </source>
</evidence>
<dbReference type="EMBL" id="CP002156">
    <property type="protein sequence ID" value="ADM08324.1"/>
    <property type="molecule type" value="Genomic_DNA"/>
</dbReference>
<dbReference type="GO" id="GO:0034599">
    <property type="term" value="P:cellular response to oxidative stress"/>
    <property type="evidence" value="ECO:0007669"/>
    <property type="project" value="TreeGrafter"/>
</dbReference>
<keyword evidence="3 5" id="KW-0560">Oxidoreductase</keyword>
<dbReference type="InterPro" id="IPR029759">
    <property type="entry name" value="GPX_AS"/>
</dbReference>
<keyword evidence="2 5" id="KW-0575">Peroxidase</keyword>
<dbReference type="AlphaFoldDB" id="E0TBC0"/>
<dbReference type="CDD" id="cd00340">
    <property type="entry name" value="GSH_Peroxidase"/>
    <property type="match status" value="1"/>
</dbReference>
<dbReference type="PROSITE" id="PS51355">
    <property type="entry name" value="GLUTATHIONE_PEROXID_3"/>
    <property type="match status" value="1"/>
</dbReference>
<dbReference type="RefSeq" id="WP_013299298.1">
    <property type="nucleotide sequence ID" value="NC_014414.1"/>
</dbReference>
<organism evidence="6 7">
    <name type="scientific">Parvularcula bermudensis (strain ATCC BAA-594 / HTCC2503 / KCTC 12087)</name>
    <dbReference type="NCBI Taxonomy" id="314260"/>
    <lineage>
        <taxon>Bacteria</taxon>
        <taxon>Pseudomonadati</taxon>
        <taxon>Pseudomonadota</taxon>
        <taxon>Alphaproteobacteria</taxon>
        <taxon>Parvularculales</taxon>
        <taxon>Parvularculaceae</taxon>
        <taxon>Parvularcula</taxon>
    </lineage>
</organism>
<dbReference type="Proteomes" id="UP000001302">
    <property type="component" value="Chromosome"/>
</dbReference>
<dbReference type="PROSITE" id="PS00460">
    <property type="entry name" value="GLUTATHIONE_PEROXID_1"/>
    <property type="match status" value="1"/>
</dbReference>
<evidence type="ECO:0000313" key="6">
    <source>
        <dbReference type="EMBL" id="ADM08324.1"/>
    </source>
</evidence>
<comment type="similarity">
    <text evidence="1 5">Belongs to the glutathione peroxidase family.</text>
</comment>
<dbReference type="GO" id="GO:0004601">
    <property type="term" value="F:peroxidase activity"/>
    <property type="evidence" value="ECO:0007669"/>
    <property type="project" value="UniProtKB-KW"/>
</dbReference>
<dbReference type="PANTHER" id="PTHR11592">
    <property type="entry name" value="GLUTATHIONE PEROXIDASE"/>
    <property type="match status" value="1"/>
</dbReference>